<dbReference type="EMBL" id="BPLR01007294">
    <property type="protein sequence ID" value="GIY15878.1"/>
    <property type="molecule type" value="Genomic_DNA"/>
</dbReference>
<comment type="caution">
    <text evidence="1">The sequence shown here is derived from an EMBL/GenBank/DDBJ whole genome shotgun (WGS) entry which is preliminary data.</text>
</comment>
<organism evidence="1 2">
    <name type="scientific">Caerostris extrusa</name>
    <name type="common">Bark spider</name>
    <name type="synonym">Caerostris bankana</name>
    <dbReference type="NCBI Taxonomy" id="172846"/>
    <lineage>
        <taxon>Eukaryota</taxon>
        <taxon>Metazoa</taxon>
        <taxon>Ecdysozoa</taxon>
        <taxon>Arthropoda</taxon>
        <taxon>Chelicerata</taxon>
        <taxon>Arachnida</taxon>
        <taxon>Araneae</taxon>
        <taxon>Araneomorphae</taxon>
        <taxon>Entelegynae</taxon>
        <taxon>Araneoidea</taxon>
        <taxon>Araneidae</taxon>
        <taxon>Caerostris</taxon>
    </lineage>
</organism>
<evidence type="ECO:0000313" key="1">
    <source>
        <dbReference type="EMBL" id="GIY15878.1"/>
    </source>
</evidence>
<keyword evidence="2" id="KW-1185">Reference proteome</keyword>
<gene>
    <name evidence="1" type="ORF">CEXT_581831</name>
</gene>
<accession>A0AAV4R0R4</accession>
<reference evidence="1 2" key="1">
    <citation type="submission" date="2021-06" db="EMBL/GenBank/DDBJ databases">
        <title>Caerostris extrusa draft genome.</title>
        <authorList>
            <person name="Kono N."/>
            <person name="Arakawa K."/>
        </authorList>
    </citation>
    <scope>NUCLEOTIDE SEQUENCE [LARGE SCALE GENOMIC DNA]</scope>
</reference>
<dbReference type="AlphaFoldDB" id="A0AAV4R0R4"/>
<evidence type="ECO:0000313" key="2">
    <source>
        <dbReference type="Proteomes" id="UP001054945"/>
    </source>
</evidence>
<dbReference type="Proteomes" id="UP001054945">
    <property type="component" value="Unassembled WGS sequence"/>
</dbReference>
<name>A0AAV4R0R4_CAEEX</name>
<sequence>MEELDIPSKLSFLLKATLPNSKARIGIQSFFNVGRYPETLRLFSWPINLHPQHCPLGREAIHNRAICGIISKTLIETRS</sequence>
<protein>
    <submittedName>
        <fullName evidence="1">Uncharacterized protein</fullName>
    </submittedName>
</protein>
<proteinExistence type="predicted"/>